<name>A0A484H4S3_9ZZZZ</name>
<dbReference type="InterPro" id="IPR003439">
    <property type="entry name" value="ABC_transporter-like_ATP-bd"/>
</dbReference>
<comment type="subcellular location">
    <subcellularLocation>
        <location evidence="1">Cell membrane</location>
        <topology evidence="1">Peripheral membrane protein</topology>
    </subcellularLocation>
</comment>
<dbReference type="Pfam" id="PF00005">
    <property type="entry name" value="ABC_tran"/>
    <property type="match status" value="1"/>
</dbReference>
<keyword evidence="3" id="KW-0813">Transport</keyword>
<dbReference type="GO" id="GO:0043190">
    <property type="term" value="C:ATP-binding cassette (ABC) transporter complex"/>
    <property type="evidence" value="ECO:0007669"/>
    <property type="project" value="TreeGrafter"/>
</dbReference>
<evidence type="ECO:0000259" key="9">
    <source>
        <dbReference type="PROSITE" id="PS50893"/>
    </source>
</evidence>
<evidence type="ECO:0000256" key="4">
    <source>
        <dbReference type="ARBA" id="ARBA00022475"/>
    </source>
</evidence>
<comment type="similarity">
    <text evidence="2">Belongs to the ABC transporter superfamily.</text>
</comment>
<dbReference type="PROSITE" id="PS50893">
    <property type="entry name" value="ABC_TRANSPORTER_2"/>
    <property type="match status" value="1"/>
</dbReference>
<dbReference type="GO" id="GO:0042626">
    <property type="term" value="F:ATPase-coupled transmembrane transporter activity"/>
    <property type="evidence" value="ECO:0007669"/>
    <property type="project" value="TreeGrafter"/>
</dbReference>
<dbReference type="InterPro" id="IPR015856">
    <property type="entry name" value="ABC_transpr_CbiO/EcfA_su"/>
</dbReference>
<keyword evidence="4" id="KW-1003">Cell membrane</keyword>
<dbReference type="AlphaFoldDB" id="A0A484H4S3"/>
<keyword evidence="7" id="KW-1278">Translocase</keyword>
<protein>
    <submittedName>
        <fullName evidence="10">ATPase component CbiO of energizing module of cobalt ECF transporter</fullName>
    </submittedName>
</protein>
<evidence type="ECO:0000256" key="7">
    <source>
        <dbReference type="ARBA" id="ARBA00022967"/>
    </source>
</evidence>
<evidence type="ECO:0000256" key="3">
    <source>
        <dbReference type="ARBA" id="ARBA00022448"/>
    </source>
</evidence>
<dbReference type="FunFam" id="3.40.50.300:FF:000224">
    <property type="entry name" value="Energy-coupling factor transporter ATP-binding protein EcfA"/>
    <property type="match status" value="1"/>
</dbReference>
<dbReference type="InterPro" id="IPR027417">
    <property type="entry name" value="P-loop_NTPase"/>
</dbReference>
<keyword evidence="6" id="KW-0067">ATP-binding</keyword>
<dbReference type="InterPro" id="IPR003593">
    <property type="entry name" value="AAA+_ATPase"/>
</dbReference>
<dbReference type="SUPFAM" id="SSF52540">
    <property type="entry name" value="P-loop containing nucleoside triphosphate hydrolases"/>
    <property type="match status" value="1"/>
</dbReference>
<dbReference type="PANTHER" id="PTHR43553:SF24">
    <property type="entry name" value="ENERGY-COUPLING FACTOR TRANSPORTER ATP-BINDING PROTEIN ECFA1"/>
    <property type="match status" value="1"/>
</dbReference>
<dbReference type="NCBIfam" id="TIGR01166">
    <property type="entry name" value="cbiO"/>
    <property type="match status" value="1"/>
</dbReference>
<dbReference type="PROSITE" id="PS00211">
    <property type="entry name" value="ABC_TRANSPORTER_1"/>
    <property type="match status" value="1"/>
</dbReference>
<evidence type="ECO:0000256" key="6">
    <source>
        <dbReference type="ARBA" id="ARBA00022840"/>
    </source>
</evidence>
<dbReference type="PANTHER" id="PTHR43553">
    <property type="entry name" value="HEAVY METAL TRANSPORTER"/>
    <property type="match status" value="1"/>
</dbReference>
<dbReference type="CDD" id="cd03225">
    <property type="entry name" value="ABC_cobalt_CbiO_domain1"/>
    <property type="match status" value="1"/>
</dbReference>
<evidence type="ECO:0000256" key="2">
    <source>
        <dbReference type="ARBA" id="ARBA00005417"/>
    </source>
</evidence>
<dbReference type="GO" id="GO:0016887">
    <property type="term" value="F:ATP hydrolysis activity"/>
    <property type="evidence" value="ECO:0007669"/>
    <property type="project" value="InterPro"/>
</dbReference>
<proteinExistence type="inferred from homology"/>
<evidence type="ECO:0000256" key="8">
    <source>
        <dbReference type="ARBA" id="ARBA00023136"/>
    </source>
</evidence>
<dbReference type="GO" id="GO:0005524">
    <property type="term" value="F:ATP binding"/>
    <property type="evidence" value="ECO:0007669"/>
    <property type="project" value="UniProtKB-KW"/>
</dbReference>
<evidence type="ECO:0000256" key="1">
    <source>
        <dbReference type="ARBA" id="ARBA00004202"/>
    </source>
</evidence>
<dbReference type="SMART" id="SM00382">
    <property type="entry name" value="AAA"/>
    <property type="match status" value="1"/>
</dbReference>
<organism evidence="10">
    <name type="scientific">invertebrate metagenome</name>
    <dbReference type="NCBI Taxonomy" id="1711999"/>
    <lineage>
        <taxon>unclassified sequences</taxon>
        <taxon>metagenomes</taxon>
        <taxon>organismal metagenomes</taxon>
    </lineage>
</organism>
<dbReference type="InterPro" id="IPR050095">
    <property type="entry name" value="ECF_ABC_transporter_ATP-bd"/>
</dbReference>
<dbReference type="InterPro" id="IPR005876">
    <property type="entry name" value="Co_trans_ATP-bd"/>
</dbReference>
<evidence type="ECO:0000256" key="5">
    <source>
        <dbReference type="ARBA" id="ARBA00022741"/>
    </source>
</evidence>
<dbReference type="EMBL" id="LR026963">
    <property type="protein sequence ID" value="VBB68757.1"/>
    <property type="molecule type" value="Genomic_DNA"/>
</dbReference>
<keyword evidence="5" id="KW-0547">Nucleotide-binding</keyword>
<reference evidence="10" key="1">
    <citation type="submission" date="2018-10" db="EMBL/GenBank/DDBJ databases">
        <authorList>
            <person name="Gruber-Vodicka H."/>
            <person name="Jaeckle O."/>
        </authorList>
    </citation>
    <scope>NUCLEOTIDE SEQUENCE</scope>
</reference>
<feature type="domain" description="ABC transporter" evidence="9">
    <location>
        <begin position="8"/>
        <end position="244"/>
    </location>
</feature>
<gene>
    <name evidence="10" type="ORF">RIEGSTA812A_PEG_230</name>
</gene>
<accession>A0A484H4S3</accession>
<sequence length="293" mass="31307">MTKVDPVLEVEGLWYAYSGGPWALNGLALRIPRGGKIAILGANGTGKTTLLLHLNGTLRPSAGTIWRDGVPVRYGARALLAWRAAVGLVLQDPDDQLFAATVAEDVSFGPLNLGLDAVTVQNRVAAALAAMRITDLADRPPHCLSFGQRKRVAIAGLLAMKPHVLLLDEPTTGLDGWGVIHLLAVLDRLVVKHGTTIVLTTHDVDLAYAWADEVALLRGGCALIQGRAVDVLGDQTLLQAARLRQPWMAALGLTARQLGLLGADDSLPRSRTQAIKLLKMVADWKEGSRLQEG</sequence>
<dbReference type="InterPro" id="IPR017871">
    <property type="entry name" value="ABC_transporter-like_CS"/>
</dbReference>
<dbReference type="GO" id="GO:0006824">
    <property type="term" value="P:cobalt ion transport"/>
    <property type="evidence" value="ECO:0007669"/>
    <property type="project" value="InterPro"/>
</dbReference>
<evidence type="ECO:0000313" key="10">
    <source>
        <dbReference type="EMBL" id="VBB68757.1"/>
    </source>
</evidence>
<keyword evidence="8" id="KW-0472">Membrane</keyword>
<dbReference type="Gene3D" id="3.40.50.300">
    <property type="entry name" value="P-loop containing nucleotide triphosphate hydrolases"/>
    <property type="match status" value="1"/>
</dbReference>